<name>A0A8S1GQJ6_9PELO</name>
<reference evidence="2" key="1">
    <citation type="submission" date="2020-10" db="EMBL/GenBank/DDBJ databases">
        <authorList>
            <person name="Kikuchi T."/>
        </authorList>
    </citation>
    <scope>NUCLEOTIDE SEQUENCE</scope>
    <source>
        <strain evidence="2">NKZ352</strain>
    </source>
</reference>
<dbReference type="Proteomes" id="UP000835052">
    <property type="component" value="Unassembled WGS sequence"/>
</dbReference>
<feature type="transmembrane region" description="Helical" evidence="1">
    <location>
        <begin position="29"/>
        <end position="52"/>
    </location>
</feature>
<comment type="caution">
    <text evidence="2">The sequence shown here is derived from an EMBL/GenBank/DDBJ whole genome shotgun (WGS) entry which is preliminary data.</text>
</comment>
<dbReference type="InterPro" id="IPR004245">
    <property type="entry name" value="DUF229"/>
</dbReference>
<dbReference type="PANTHER" id="PTHR10974:SF75">
    <property type="entry name" value="SULFATASE DOMAIN-CONTAINING PROTEIN"/>
    <property type="match status" value="1"/>
</dbReference>
<gene>
    <name evidence="2" type="ORF">CAUJ_LOCUS812</name>
</gene>
<sequence>MYTSKKEEDKRDCFSLYGLDIFFSDDEPVLILLLRCFTSAVFLITTIITIYFCISAQLTETLNNLLKNADSGTTASLAFEHCVLPKYDAWDDPVLMDHDHKFDYRKGCPLPEKPVTELAKGTFKVVRKGFECQFRCAFWDSEYSNKYGGWEKIAFEEKLKVDCELGKNETKKDQTASGKFYSVYVLLIDSISTQQTIRNMPATLAYMEKQMKAITFPFVNKIGLNSYPNAMALWFNKQIKDNNQLVFDLPIKKADSPGYSKTCHNYLNKSEFIMNLYERKGYKTFLAEDWAKGAVVWPNCYGFQEQPTHHNMRPYHVLLESKQCRNLTQYQKKNCIEAHPILLDYLGQFAESYEGVPKFGWLWSSEASHYYVEQTVHVDLDFRNFLIDHRKEFENSFVILMGDHGLRFGKYAHSENGAFEAKNSHFTISIPRELRESTRLLDILRLNAQKLQSTFDVHATFRDIVMYQPEQAYSNYDPIAKATDRGHSLLRRQPEIDRNCKTLEIPFSFCMCKFEMKNVTTFSQVSKSIGSYIIGIINKGLKEANMTNKCEPVILNKALDIRSYKYSKEGRYQVFKATIKAAAPHNGIFRAHIRKSDPTDPSLPPTLDLVSDSIERLDKYGNAGSCAPYAVGHYCHWRPSSFEKCVLPRFDPWDDPVLEAEIRCALWLGEYHNKYDDWRDVKSDSSFSCDFVHLNCSNNATSEVQETILYQIVETQ</sequence>
<dbReference type="CDD" id="cd16021">
    <property type="entry name" value="ALP_like"/>
    <property type="match status" value="1"/>
</dbReference>
<proteinExistence type="predicted"/>
<evidence type="ECO:0000313" key="2">
    <source>
        <dbReference type="EMBL" id="CAD6184893.1"/>
    </source>
</evidence>
<accession>A0A8S1GQJ6</accession>
<dbReference type="PANTHER" id="PTHR10974">
    <property type="entry name" value="FI08016P-RELATED"/>
    <property type="match status" value="1"/>
</dbReference>
<dbReference type="SUPFAM" id="SSF53649">
    <property type="entry name" value="Alkaline phosphatase-like"/>
    <property type="match status" value="1"/>
</dbReference>
<protein>
    <submittedName>
        <fullName evidence="2">Uncharacterized protein</fullName>
    </submittedName>
</protein>
<dbReference type="GO" id="GO:0005615">
    <property type="term" value="C:extracellular space"/>
    <property type="evidence" value="ECO:0007669"/>
    <property type="project" value="TreeGrafter"/>
</dbReference>
<keyword evidence="1" id="KW-0812">Transmembrane</keyword>
<keyword evidence="1" id="KW-0472">Membrane</keyword>
<dbReference type="EMBL" id="CAJGYM010000001">
    <property type="protein sequence ID" value="CAD6184893.1"/>
    <property type="molecule type" value="Genomic_DNA"/>
</dbReference>
<keyword evidence="1" id="KW-1133">Transmembrane helix</keyword>
<keyword evidence="3" id="KW-1185">Reference proteome</keyword>
<dbReference type="AlphaFoldDB" id="A0A8S1GQJ6"/>
<organism evidence="2 3">
    <name type="scientific">Caenorhabditis auriculariae</name>
    <dbReference type="NCBI Taxonomy" id="2777116"/>
    <lineage>
        <taxon>Eukaryota</taxon>
        <taxon>Metazoa</taxon>
        <taxon>Ecdysozoa</taxon>
        <taxon>Nematoda</taxon>
        <taxon>Chromadorea</taxon>
        <taxon>Rhabditida</taxon>
        <taxon>Rhabditina</taxon>
        <taxon>Rhabditomorpha</taxon>
        <taxon>Rhabditoidea</taxon>
        <taxon>Rhabditidae</taxon>
        <taxon>Peloderinae</taxon>
        <taxon>Caenorhabditis</taxon>
    </lineage>
</organism>
<dbReference type="OrthoDB" id="5782315at2759"/>
<evidence type="ECO:0000256" key="1">
    <source>
        <dbReference type="SAM" id="Phobius"/>
    </source>
</evidence>
<evidence type="ECO:0000313" key="3">
    <source>
        <dbReference type="Proteomes" id="UP000835052"/>
    </source>
</evidence>
<dbReference type="InterPro" id="IPR017850">
    <property type="entry name" value="Alkaline_phosphatase_core_sf"/>
</dbReference>
<dbReference type="Pfam" id="PF02995">
    <property type="entry name" value="DUF229"/>
    <property type="match status" value="1"/>
</dbReference>